<evidence type="ECO:0000313" key="3">
    <source>
        <dbReference type="Proteomes" id="UP000695562"/>
    </source>
</evidence>
<name>A0A8J4PRJ9_9MYCE</name>
<dbReference type="AlphaFoldDB" id="A0A8J4PRJ9"/>
<gene>
    <name evidence="2" type="ORF">CYY_007008</name>
</gene>
<feature type="transmembrane region" description="Helical" evidence="1">
    <location>
        <begin position="218"/>
        <end position="240"/>
    </location>
</feature>
<dbReference type="Proteomes" id="UP000695562">
    <property type="component" value="Unassembled WGS sequence"/>
</dbReference>
<accession>A0A8J4PRJ9</accession>
<feature type="transmembrane region" description="Helical" evidence="1">
    <location>
        <begin position="172"/>
        <end position="198"/>
    </location>
</feature>
<reference evidence="2" key="1">
    <citation type="submission" date="2020-01" db="EMBL/GenBank/DDBJ databases">
        <title>Development of genomics and gene disruption for Polysphondylium violaceum indicates a role for the polyketide synthase stlB in stalk morphogenesis.</title>
        <authorList>
            <person name="Narita B."/>
            <person name="Kawabe Y."/>
            <person name="Kin K."/>
            <person name="Saito T."/>
            <person name="Gibbs R."/>
            <person name="Kuspa A."/>
            <person name="Muzny D."/>
            <person name="Queller D."/>
            <person name="Richards S."/>
            <person name="Strassman J."/>
            <person name="Sucgang R."/>
            <person name="Worley K."/>
            <person name="Schaap P."/>
        </authorList>
    </citation>
    <scope>NUCLEOTIDE SEQUENCE</scope>
    <source>
        <strain evidence="2">QSvi11</strain>
    </source>
</reference>
<keyword evidence="3" id="KW-1185">Reference proteome</keyword>
<proteinExistence type="predicted"/>
<keyword evidence="1" id="KW-0472">Membrane</keyword>
<evidence type="ECO:0000313" key="2">
    <source>
        <dbReference type="EMBL" id="KAF2071675.1"/>
    </source>
</evidence>
<keyword evidence="1" id="KW-1133">Transmembrane helix</keyword>
<dbReference type="EMBL" id="AJWJ01000351">
    <property type="protein sequence ID" value="KAF2071675.1"/>
    <property type="molecule type" value="Genomic_DNA"/>
</dbReference>
<dbReference type="OrthoDB" id="1062969at2759"/>
<evidence type="ECO:0000256" key="1">
    <source>
        <dbReference type="SAM" id="Phobius"/>
    </source>
</evidence>
<comment type="caution">
    <text evidence="2">The sequence shown here is derived from an EMBL/GenBank/DDBJ whole genome shotgun (WGS) entry which is preliminary data.</text>
</comment>
<sequence>MQSISQDLNNPDHLSNFFPGAKLIGNAVDDIPSFKELHANFDANGVAGEILPLGMPMIQTVSGVREAYQNLDYDLIKQMENVASQDLNYVFQNMHSQGMNAFRRIELNGKPYYATWTNSGMVWSCTESVTPLLDPNLKYSAVVQFGTYSANTKIAGISRYNLKLPDMLVESVIASAFVKLFSGFVVEGLGFVASAFAARLGSILATWGIELTITMPEIVLPIIAACIVFTIVFVGLSYLWNWMNKRYTFRTQVFNWDQNNIWGASGQYCDNAVMPGQDGNSLGFSLPKMLPPGTVITPPGFGPNTTLDTVVSYAVLIYCNDSTFLRGNAMSVKFKLENGDTVGEDGFMWVFNNPRFNDNQMVILSGVQDPQAAFTQVYENNLWDPNPIRVKKPVSQNNNNLTYGVDYLSGAPDDLYNIIININPPY</sequence>
<keyword evidence="1" id="KW-0812">Transmembrane</keyword>
<protein>
    <submittedName>
        <fullName evidence="2">Uncharacterized protein</fullName>
    </submittedName>
</protein>
<organism evidence="2 3">
    <name type="scientific">Polysphondylium violaceum</name>
    <dbReference type="NCBI Taxonomy" id="133409"/>
    <lineage>
        <taxon>Eukaryota</taxon>
        <taxon>Amoebozoa</taxon>
        <taxon>Evosea</taxon>
        <taxon>Eumycetozoa</taxon>
        <taxon>Dictyostelia</taxon>
        <taxon>Dictyosteliales</taxon>
        <taxon>Dictyosteliaceae</taxon>
        <taxon>Polysphondylium</taxon>
    </lineage>
</organism>